<geneLocation type="plasmid" evidence="8 9">
    <name>pBVIE01</name>
</geneLocation>
<dbReference type="GO" id="GO:0003676">
    <property type="term" value="F:nucleic acid binding"/>
    <property type="evidence" value="ECO:0007669"/>
    <property type="project" value="InterPro"/>
</dbReference>
<comment type="subcellular location">
    <subcellularLocation>
        <location evidence="5">Cytoplasm</location>
    </subcellularLocation>
</comment>
<comment type="catalytic activity">
    <reaction evidence="5">
        <text>Exonucleolytic cleavage in either 5'- to 3'- or 3'- to 5'-direction to yield nucleoside 5'-phosphates.</text>
        <dbReference type="EC" id="3.1.11.6"/>
    </reaction>
</comment>
<evidence type="ECO:0000259" key="7">
    <source>
        <dbReference type="Pfam" id="PF13742"/>
    </source>
</evidence>
<evidence type="ECO:0000256" key="2">
    <source>
        <dbReference type="ARBA" id="ARBA00022722"/>
    </source>
</evidence>
<organism evidence="8 9">
    <name type="scientific">Burkholderia vietnamiensis (strain G4 / LMG 22486)</name>
    <name type="common">Burkholderia cepacia (strain R1808)</name>
    <dbReference type="NCBI Taxonomy" id="269482"/>
    <lineage>
        <taxon>Bacteria</taxon>
        <taxon>Pseudomonadati</taxon>
        <taxon>Pseudomonadota</taxon>
        <taxon>Betaproteobacteria</taxon>
        <taxon>Burkholderiales</taxon>
        <taxon>Burkholderiaceae</taxon>
        <taxon>Burkholderia</taxon>
        <taxon>Burkholderia cepacia complex</taxon>
    </lineage>
</organism>
<dbReference type="GO" id="GO:0008855">
    <property type="term" value="F:exodeoxyribonuclease VII activity"/>
    <property type="evidence" value="ECO:0007669"/>
    <property type="project" value="UniProtKB-UniRule"/>
</dbReference>
<keyword evidence="8" id="KW-0614">Plasmid</keyword>
<dbReference type="Pfam" id="PF02601">
    <property type="entry name" value="Exonuc_VII_L"/>
    <property type="match status" value="1"/>
</dbReference>
<dbReference type="GO" id="GO:0005737">
    <property type="term" value="C:cytoplasm"/>
    <property type="evidence" value="ECO:0007669"/>
    <property type="project" value="UniProtKB-SubCell"/>
</dbReference>
<evidence type="ECO:0000256" key="4">
    <source>
        <dbReference type="ARBA" id="ARBA00022839"/>
    </source>
</evidence>
<feature type="domain" description="OB-fold nucleic acid binding" evidence="7">
    <location>
        <begin position="19"/>
        <end position="121"/>
    </location>
</feature>
<dbReference type="Proteomes" id="UP000002287">
    <property type="component" value="Plasmid pBVIE01"/>
</dbReference>
<keyword evidence="4 5" id="KW-0269">Exonuclease</keyword>
<dbReference type="GO" id="GO:0006308">
    <property type="term" value="P:DNA catabolic process"/>
    <property type="evidence" value="ECO:0007669"/>
    <property type="project" value="UniProtKB-UniRule"/>
</dbReference>
<evidence type="ECO:0000259" key="6">
    <source>
        <dbReference type="Pfam" id="PF02601"/>
    </source>
</evidence>
<evidence type="ECO:0000313" key="8">
    <source>
        <dbReference type="EMBL" id="ABO59695.1"/>
    </source>
</evidence>
<proteinExistence type="inferred from homology"/>
<accession>A4JTU2</accession>
<evidence type="ECO:0000256" key="1">
    <source>
        <dbReference type="ARBA" id="ARBA00022490"/>
    </source>
</evidence>
<dbReference type="InterPro" id="IPR003753">
    <property type="entry name" value="Exonuc_VII_L"/>
</dbReference>
<reference evidence="8 9" key="1">
    <citation type="submission" date="2007-03" db="EMBL/GenBank/DDBJ databases">
        <title>Complete sequence of plasmid pBVIE01 of Burkholderia vietnamiensis G4.</title>
        <authorList>
            <consortium name="US DOE Joint Genome Institute"/>
            <person name="Copeland A."/>
            <person name="Lucas S."/>
            <person name="Lapidus A."/>
            <person name="Barry K."/>
            <person name="Detter J.C."/>
            <person name="Glavina del Rio T."/>
            <person name="Hammon N."/>
            <person name="Israni S."/>
            <person name="Dalin E."/>
            <person name="Tice H."/>
            <person name="Pitluck S."/>
            <person name="Chain P."/>
            <person name="Malfatti S."/>
            <person name="Shin M."/>
            <person name="Vergez L."/>
            <person name="Schmutz J."/>
            <person name="Larimer F."/>
            <person name="Land M."/>
            <person name="Hauser L."/>
            <person name="Kyrpides N."/>
            <person name="Tiedje J."/>
            <person name="Richardson P."/>
        </authorList>
    </citation>
    <scope>NUCLEOTIDE SEQUENCE [LARGE SCALE GENOMIC DNA]</scope>
    <source>
        <strain evidence="9">G4 / LMG 22486</strain>
        <plasmid evidence="8 9">pBVIE01</plasmid>
    </source>
</reference>
<evidence type="ECO:0000313" key="9">
    <source>
        <dbReference type="Proteomes" id="UP000002287"/>
    </source>
</evidence>
<dbReference type="InterPro" id="IPR025824">
    <property type="entry name" value="OB-fold_nuc-bd_dom"/>
</dbReference>
<dbReference type="EC" id="3.1.11.6" evidence="5"/>
<dbReference type="GO" id="GO:0009318">
    <property type="term" value="C:exodeoxyribonuclease VII complex"/>
    <property type="evidence" value="ECO:0007669"/>
    <property type="project" value="UniProtKB-UniRule"/>
</dbReference>
<sequence>MDQTPDTNEEQRGESLSFFLKKISTVIQQHADEAWVVAEISSLSSSRGAGHVYLDLVEHDDAGQEIAKVRANMWAGAKQAVLGKFEAETGSKLEAGMKVLLRVAPTFHIQFGLAVIVKDIEPSFTVGDMQRKLAKIRADLSAAGVIDWNRNRNVPGEFARIAVISPPDAAGLGDFKSQADILEDAGLCSFEYFHARFQGKGAPDEIVSAMRTALIRNRDAAHGRHYDALVIIRGGGSAADLAHLNDFAIANAICRTPLPVMVGIGHERDSVILDEVACYSAHTPSKLIAYITSIIFNNAQAAMRDWQFITAFAMRSVAVAQEATEAQIQAVKVGGQKWLELAEVRSLSHIEMVTATAKASLVHAEQRISSSLETIRMSANHLLDTAKREAQNAFATVIGMGPKRTLERGFVITRHAGKAVSRMEQARSLSDLELEFSDGRIAVSIVSDVTNP</sequence>
<dbReference type="NCBIfam" id="TIGR00237">
    <property type="entry name" value="xseA"/>
    <property type="match status" value="1"/>
</dbReference>
<keyword evidence="1" id="KW-0963">Cytoplasm</keyword>
<gene>
    <name evidence="8" type="ordered locus">Bcep1808_6808</name>
</gene>
<dbReference type="Pfam" id="PF13742">
    <property type="entry name" value="tRNA_anti_2"/>
    <property type="match status" value="1"/>
</dbReference>
<name>A4JTU2_BURVG</name>
<feature type="domain" description="Exonuclease VII large subunit C-terminal" evidence="6">
    <location>
        <begin position="146"/>
        <end position="443"/>
    </location>
</feature>
<dbReference type="EMBL" id="CP000617">
    <property type="protein sequence ID" value="ABO59695.1"/>
    <property type="molecule type" value="Genomic_DNA"/>
</dbReference>
<comment type="similarity">
    <text evidence="5">Belongs to the XseA family.</text>
</comment>
<evidence type="ECO:0000256" key="5">
    <source>
        <dbReference type="RuleBase" id="RU004355"/>
    </source>
</evidence>
<dbReference type="InterPro" id="IPR020579">
    <property type="entry name" value="Exonuc_VII_lsu_C"/>
</dbReference>
<dbReference type="HOGENOM" id="CLU_023625_4_2_4"/>
<dbReference type="PANTHER" id="PTHR30008">
    <property type="entry name" value="EXODEOXYRIBONUCLEASE 7 LARGE SUBUNIT"/>
    <property type="match status" value="1"/>
</dbReference>
<protein>
    <recommendedName>
        <fullName evidence="5">Exodeoxyribonuclease 7 large subunit</fullName>
        <ecNumber evidence="5">3.1.11.6</ecNumber>
    </recommendedName>
</protein>
<dbReference type="CDD" id="cd04489">
    <property type="entry name" value="ExoVII_LU_OBF"/>
    <property type="match status" value="1"/>
</dbReference>
<dbReference type="KEGG" id="bvi:Bcep1808_6808"/>
<dbReference type="PANTHER" id="PTHR30008:SF0">
    <property type="entry name" value="EXODEOXYRIBONUCLEASE 7 LARGE SUBUNIT"/>
    <property type="match status" value="1"/>
</dbReference>
<evidence type="ECO:0000256" key="3">
    <source>
        <dbReference type="ARBA" id="ARBA00022801"/>
    </source>
</evidence>
<dbReference type="AlphaFoldDB" id="A4JTU2"/>
<keyword evidence="2 5" id="KW-0540">Nuclease</keyword>
<keyword evidence="3 5" id="KW-0378">Hydrolase</keyword>